<dbReference type="Pfam" id="PF19580">
    <property type="entry name" value="Exo_endo_phos_3"/>
    <property type="match status" value="1"/>
</dbReference>
<comment type="caution">
    <text evidence="10">The sequence shown here is derived from an EMBL/GenBank/DDBJ whole genome shotgun (WGS) entry which is preliminary data.</text>
</comment>
<feature type="chain" id="PRO_5039107381" evidence="7">
    <location>
        <begin position="26"/>
        <end position="930"/>
    </location>
</feature>
<dbReference type="InterPro" id="IPR036691">
    <property type="entry name" value="Endo/exonu/phosph_ase_sf"/>
</dbReference>
<accession>A0A917A605</accession>
<feature type="compositionally biased region" description="Low complexity" evidence="5">
    <location>
        <begin position="831"/>
        <end position="841"/>
    </location>
</feature>
<dbReference type="Proteomes" id="UP000660801">
    <property type="component" value="Unassembled WGS sequence"/>
</dbReference>
<keyword evidence="6" id="KW-0812">Transmembrane</keyword>
<proteinExistence type="predicted"/>
<keyword evidence="2" id="KW-0964">Secreted</keyword>
<dbReference type="AlphaFoldDB" id="A0A917A605"/>
<gene>
    <name evidence="10" type="primary">ssnA</name>
    <name evidence="10" type="ORF">GCM10011510_08390</name>
</gene>
<dbReference type="InterPro" id="IPR019931">
    <property type="entry name" value="LPXTG_anchor"/>
</dbReference>
<keyword evidence="4" id="KW-0572">Peptidoglycan-anchor</keyword>
<dbReference type="EMBL" id="BMJN01000010">
    <property type="protein sequence ID" value="GGE29392.1"/>
    <property type="molecule type" value="Genomic_DNA"/>
</dbReference>
<dbReference type="OrthoDB" id="9801679at2"/>
<dbReference type="SUPFAM" id="SSF56219">
    <property type="entry name" value="DNase I-like"/>
    <property type="match status" value="1"/>
</dbReference>
<evidence type="ECO:0000256" key="3">
    <source>
        <dbReference type="ARBA" id="ARBA00022729"/>
    </source>
</evidence>
<protein>
    <submittedName>
        <fullName evidence="10">Nuclease</fullName>
    </submittedName>
</protein>
<keyword evidence="1" id="KW-0134">Cell wall</keyword>
<evidence type="ECO:0000256" key="4">
    <source>
        <dbReference type="ARBA" id="ARBA00023088"/>
    </source>
</evidence>
<dbReference type="CDD" id="cd04486">
    <property type="entry name" value="YhcR_OBF_like"/>
    <property type="match status" value="2"/>
</dbReference>
<dbReference type="InterPro" id="IPR005135">
    <property type="entry name" value="Endo/exonuclease/phosphatase"/>
</dbReference>
<keyword evidence="6" id="KW-0472">Membrane</keyword>
<dbReference type="CDD" id="cd10283">
    <property type="entry name" value="MnuA_DNase1-like"/>
    <property type="match status" value="1"/>
</dbReference>
<name>A0A917A605_9STRE</name>
<feature type="transmembrane region" description="Helical" evidence="6">
    <location>
        <begin position="906"/>
        <end position="924"/>
    </location>
</feature>
<feature type="domain" description="Gram-positive cocci surface proteins LPxTG" evidence="8">
    <location>
        <begin position="898"/>
        <end position="928"/>
    </location>
</feature>
<organism evidence="10 11">
    <name type="scientific">Streptococcus himalayensis</name>
    <dbReference type="NCBI Taxonomy" id="1888195"/>
    <lineage>
        <taxon>Bacteria</taxon>
        <taxon>Bacillati</taxon>
        <taxon>Bacillota</taxon>
        <taxon>Bacilli</taxon>
        <taxon>Lactobacillales</taxon>
        <taxon>Streptococcaceae</taxon>
        <taxon>Streptococcus</taxon>
    </lineage>
</organism>
<dbReference type="Gene3D" id="3.60.10.10">
    <property type="entry name" value="Endonuclease/exonuclease/phosphatase"/>
    <property type="match status" value="1"/>
</dbReference>
<sequence>MEKKYWMRALYGVSLGLALSASVYAVSEPVQVQAEEMVTSDTTFDRSQLVVGDQTTIEGLVVSDVNAWGGNSFFVQADNQQGLFIYPKDSLGVEKGERVRLTGRVEEYSGALQLTTVTDAQILSNGHPVEASLKTLADVKDELQGSYIALENVTVSNLKSVGKYQNSSFTITDQAGLTLPVFVDNRSGATFSDVSAKIKDGDQISVKGILYANKGHLELKPYRLEDIAALGDNDSNLPMVRTVANIGEIQGESHTSPLVGQKVQIKDVVVTKVDGKKGFYIQDLHPDGNDKTSDGLYVVSKEAVTVGDQLEVIGEVLEQTGDGYADKDETDLTITQLKSEHIQKIGVADLPKALMLDRDRKIPRKNIDNDSLTEFQPEEDAIDFWESLEGMLVEVEKPRVLGPQLHGEIYVLPQSYHEQELNSADGVSLHADYPNTEVVGILVGNRRYRAKAKDYFTENIKGTVTYSYGAYKVDAAGNLPEKMDGGLEREVSTLLPEEHKLLVASYNIENFSANGDAKETPEDKVEKIARSLIHEIHSPDIVSLIEVQDDNGGIDDGTVSGVKSGARLSEKIRQLGGPSYKYVEVTPENNADGGKPGANIRVAFLYNPARVTLVDKAIGGSQEAARFVNGSLEKNPSRIDPTNPAFTNVRKSLAAEFEFKGERVVVIANHLKSKRGDDSLYGASQPALEHSQAARIEQARILNQFVQEGLAQNPNLKFVLTGDFNDFEFSQTIQALEGDTLVNLLSGHDFRDRYSYFFRGNQQSLDNILVSKNIADKVAFDAVHVNSSFMAEDGRASDHDPLVVQITFGKGEGQMEDTLISPEPSSQEGASSQQTNSSSTSASFNFASSEEWKAVRLGDSSLSSGKARKTHKESDLYTSSVKDQGESESKKVARQKILPKTGEKSVLFASGGVLFVVLGTILAYKKKHSV</sequence>
<evidence type="ECO:0000256" key="2">
    <source>
        <dbReference type="ARBA" id="ARBA00022525"/>
    </source>
</evidence>
<evidence type="ECO:0000259" key="8">
    <source>
        <dbReference type="Pfam" id="PF00746"/>
    </source>
</evidence>
<evidence type="ECO:0000256" key="7">
    <source>
        <dbReference type="SAM" id="SignalP"/>
    </source>
</evidence>
<reference evidence="10" key="2">
    <citation type="submission" date="2020-09" db="EMBL/GenBank/DDBJ databases">
        <authorList>
            <person name="Sun Q."/>
            <person name="Zhou Y."/>
        </authorList>
    </citation>
    <scope>NUCLEOTIDE SEQUENCE</scope>
    <source>
        <strain evidence="10">CGMCC 1.15533</strain>
    </source>
</reference>
<evidence type="ECO:0000256" key="1">
    <source>
        <dbReference type="ARBA" id="ARBA00022512"/>
    </source>
</evidence>
<dbReference type="NCBIfam" id="TIGR01167">
    <property type="entry name" value="LPXTG_anchor"/>
    <property type="match status" value="1"/>
</dbReference>
<dbReference type="PANTHER" id="PTHR42834:SF1">
    <property type="entry name" value="ENDONUCLEASE_EXONUCLEASE_PHOSPHATASE FAMILY PROTEIN (AFU_ORTHOLOGUE AFUA_3G09210)"/>
    <property type="match status" value="1"/>
</dbReference>
<feature type="signal peptide" evidence="7">
    <location>
        <begin position="1"/>
        <end position="25"/>
    </location>
</feature>
<feature type="domain" description="Endonuclease/exonuclease/phosphatase" evidence="9">
    <location>
        <begin position="635"/>
        <end position="783"/>
    </location>
</feature>
<dbReference type="Pfam" id="PF00746">
    <property type="entry name" value="Gram_pos_anchor"/>
    <property type="match status" value="1"/>
</dbReference>
<dbReference type="RefSeq" id="WP_068993866.1">
    <property type="nucleotide sequence ID" value="NZ_BMJN01000010.1"/>
</dbReference>
<keyword evidence="11" id="KW-1185">Reference proteome</keyword>
<evidence type="ECO:0000256" key="5">
    <source>
        <dbReference type="SAM" id="MobiDB-lite"/>
    </source>
</evidence>
<feature type="region of interest" description="Disordered" evidence="5">
    <location>
        <begin position="862"/>
        <end position="893"/>
    </location>
</feature>
<feature type="region of interest" description="Disordered" evidence="5">
    <location>
        <begin position="815"/>
        <end position="841"/>
    </location>
</feature>
<reference evidence="10" key="1">
    <citation type="journal article" date="2014" name="Int. J. Syst. Evol. Microbiol.">
        <title>Complete genome sequence of Corynebacterium casei LMG S-19264T (=DSM 44701T), isolated from a smear-ripened cheese.</title>
        <authorList>
            <consortium name="US DOE Joint Genome Institute (JGI-PGF)"/>
            <person name="Walter F."/>
            <person name="Albersmeier A."/>
            <person name="Kalinowski J."/>
            <person name="Ruckert C."/>
        </authorList>
    </citation>
    <scope>NUCLEOTIDE SEQUENCE</scope>
    <source>
        <strain evidence="10">CGMCC 1.15533</strain>
    </source>
</reference>
<keyword evidence="6" id="KW-1133">Transmembrane helix</keyword>
<evidence type="ECO:0000313" key="11">
    <source>
        <dbReference type="Proteomes" id="UP000660801"/>
    </source>
</evidence>
<evidence type="ECO:0000313" key="10">
    <source>
        <dbReference type="EMBL" id="GGE29392.1"/>
    </source>
</evidence>
<evidence type="ECO:0000259" key="9">
    <source>
        <dbReference type="Pfam" id="PF19580"/>
    </source>
</evidence>
<dbReference type="GO" id="GO:0003824">
    <property type="term" value="F:catalytic activity"/>
    <property type="evidence" value="ECO:0007669"/>
    <property type="project" value="InterPro"/>
</dbReference>
<evidence type="ECO:0000256" key="6">
    <source>
        <dbReference type="SAM" id="Phobius"/>
    </source>
</evidence>
<keyword evidence="3 7" id="KW-0732">Signal</keyword>
<dbReference type="PANTHER" id="PTHR42834">
    <property type="entry name" value="ENDONUCLEASE/EXONUCLEASE/PHOSPHATASE FAMILY PROTEIN (AFU_ORTHOLOGUE AFUA_3G09210)"/>
    <property type="match status" value="1"/>
</dbReference>